<evidence type="ECO:0000256" key="1">
    <source>
        <dbReference type="SAM" id="Phobius"/>
    </source>
</evidence>
<name>A0ABR7ZUR4_9CYAN</name>
<dbReference type="EMBL" id="JACJQB010000004">
    <property type="protein sequence ID" value="MBD2187287.1"/>
    <property type="molecule type" value="Genomic_DNA"/>
</dbReference>
<keyword evidence="1" id="KW-0472">Membrane</keyword>
<comment type="caution">
    <text evidence="2">The sequence shown here is derived from an EMBL/GenBank/DDBJ whole genome shotgun (WGS) entry which is preliminary data.</text>
</comment>
<proteinExistence type="predicted"/>
<evidence type="ECO:0000313" key="2">
    <source>
        <dbReference type="EMBL" id="MBD2187287.1"/>
    </source>
</evidence>
<keyword evidence="1" id="KW-0812">Transmembrane</keyword>
<sequence length="95" mass="10501">MTTLANILSYICIFGGLIFWFWGTSALLTKRSVLFKLHSLSVSDTIGSISIVFGLVLLRPKELPLLILAIISLALWNTMLCYVLAYCSSSTAKKK</sequence>
<feature type="transmembrane region" description="Helical" evidence="1">
    <location>
        <begin position="6"/>
        <end position="28"/>
    </location>
</feature>
<feature type="transmembrane region" description="Helical" evidence="1">
    <location>
        <begin position="65"/>
        <end position="87"/>
    </location>
</feature>
<dbReference type="RefSeq" id="WP_190402169.1">
    <property type="nucleotide sequence ID" value="NZ_JACJQB010000004.1"/>
</dbReference>
<dbReference type="InterPro" id="IPR005133">
    <property type="entry name" value="PhaG_MnhG_YufB"/>
</dbReference>
<evidence type="ECO:0000313" key="3">
    <source>
        <dbReference type="Proteomes" id="UP000642094"/>
    </source>
</evidence>
<protein>
    <submittedName>
        <fullName evidence="2">Monovalent cation/H(+) antiporter subunit G</fullName>
    </submittedName>
</protein>
<accession>A0ABR7ZUR4</accession>
<gene>
    <name evidence="2" type="ORF">H6F41_03890</name>
</gene>
<keyword evidence="1" id="KW-1133">Transmembrane helix</keyword>
<organism evidence="2 3">
    <name type="scientific">Pseudanabaena mucicola FACHB-723</name>
    <dbReference type="NCBI Taxonomy" id="2692860"/>
    <lineage>
        <taxon>Bacteria</taxon>
        <taxon>Bacillati</taxon>
        <taxon>Cyanobacteriota</taxon>
        <taxon>Cyanophyceae</taxon>
        <taxon>Pseudanabaenales</taxon>
        <taxon>Pseudanabaenaceae</taxon>
        <taxon>Pseudanabaena</taxon>
    </lineage>
</organism>
<dbReference type="Pfam" id="PF03334">
    <property type="entry name" value="PhaG_MnhG_YufB"/>
    <property type="match status" value="1"/>
</dbReference>
<reference evidence="2 3" key="1">
    <citation type="journal article" date="2020" name="ISME J.">
        <title>Comparative genomics reveals insights into cyanobacterial evolution and habitat adaptation.</title>
        <authorList>
            <person name="Chen M.Y."/>
            <person name="Teng W.K."/>
            <person name="Zhao L."/>
            <person name="Hu C.X."/>
            <person name="Zhou Y.K."/>
            <person name="Han B.P."/>
            <person name="Song L.R."/>
            <person name="Shu W.S."/>
        </authorList>
    </citation>
    <scope>NUCLEOTIDE SEQUENCE [LARGE SCALE GENOMIC DNA]</scope>
    <source>
        <strain evidence="2 3">FACHB-723</strain>
    </source>
</reference>
<keyword evidence="3" id="KW-1185">Reference proteome</keyword>
<dbReference type="Proteomes" id="UP000642094">
    <property type="component" value="Unassembled WGS sequence"/>
</dbReference>